<sequence length="70" mass="7638">MNGDGSGLLGMYHLLRDVTDDTAMNALFDQAARLMLKNASCRSNQMVETQSKIAEQFSAMTVKTALATPR</sequence>
<dbReference type="Proteomes" id="UP000886602">
    <property type="component" value="Unassembled WGS sequence"/>
</dbReference>
<proteinExistence type="predicted"/>
<gene>
    <name evidence="1" type="ORF">IPJ48_06380</name>
</gene>
<name>A0A9D7FA95_9RHOO</name>
<accession>A0A9D7FA95</accession>
<comment type="caution">
    <text evidence="1">The sequence shown here is derived from an EMBL/GenBank/DDBJ whole genome shotgun (WGS) entry which is preliminary data.</text>
</comment>
<reference evidence="1" key="1">
    <citation type="submission" date="2020-10" db="EMBL/GenBank/DDBJ databases">
        <title>Connecting structure to function with the recovery of over 1000 high-quality activated sludge metagenome-assembled genomes encoding full-length rRNA genes using long-read sequencing.</title>
        <authorList>
            <person name="Singleton C.M."/>
            <person name="Petriglieri F."/>
            <person name="Kristensen J.M."/>
            <person name="Kirkegaard R.H."/>
            <person name="Michaelsen T.Y."/>
            <person name="Andersen M.H."/>
            <person name="Karst S.M."/>
            <person name="Dueholm M.S."/>
            <person name="Nielsen P.H."/>
            <person name="Albertsen M."/>
        </authorList>
    </citation>
    <scope>NUCLEOTIDE SEQUENCE</scope>
    <source>
        <strain evidence="1">EsbW_18-Q3-R4-48_MAXAC.044</strain>
    </source>
</reference>
<dbReference type="EMBL" id="JADJNC010000009">
    <property type="protein sequence ID" value="MBK7422738.1"/>
    <property type="molecule type" value="Genomic_DNA"/>
</dbReference>
<protein>
    <submittedName>
        <fullName evidence="1">Uncharacterized protein</fullName>
    </submittedName>
</protein>
<evidence type="ECO:0000313" key="2">
    <source>
        <dbReference type="Proteomes" id="UP000886602"/>
    </source>
</evidence>
<organism evidence="1 2">
    <name type="scientific">Candidatus Propionivibrio dominans</name>
    <dbReference type="NCBI Taxonomy" id="2954373"/>
    <lineage>
        <taxon>Bacteria</taxon>
        <taxon>Pseudomonadati</taxon>
        <taxon>Pseudomonadota</taxon>
        <taxon>Betaproteobacteria</taxon>
        <taxon>Rhodocyclales</taxon>
        <taxon>Rhodocyclaceae</taxon>
        <taxon>Propionivibrio</taxon>
    </lineage>
</organism>
<dbReference type="AlphaFoldDB" id="A0A9D7FA95"/>
<evidence type="ECO:0000313" key="1">
    <source>
        <dbReference type="EMBL" id="MBK7422738.1"/>
    </source>
</evidence>